<name>A0ABV8GIB7_9ACTN</name>
<comment type="caution">
    <text evidence="3">The sequence shown here is derived from an EMBL/GenBank/DDBJ whole genome shotgun (WGS) entry which is preliminary data.</text>
</comment>
<evidence type="ECO:0000313" key="4">
    <source>
        <dbReference type="Proteomes" id="UP001595851"/>
    </source>
</evidence>
<feature type="region of interest" description="Disordered" evidence="1">
    <location>
        <begin position="124"/>
        <end position="147"/>
    </location>
</feature>
<dbReference type="Pfam" id="PF13751">
    <property type="entry name" value="DDE_Tnp_1_6"/>
    <property type="match status" value="1"/>
</dbReference>
<evidence type="ECO:0000259" key="2">
    <source>
        <dbReference type="Pfam" id="PF13751"/>
    </source>
</evidence>
<dbReference type="EMBL" id="JBHSBI010000029">
    <property type="protein sequence ID" value="MFC4013682.1"/>
    <property type="molecule type" value="Genomic_DNA"/>
</dbReference>
<protein>
    <submittedName>
        <fullName evidence="3">Transposase</fullName>
    </submittedName>
</protein>
<reference evidence="4" key="1">
    <citation type="journal article" date="2019" name="Int. J. Syst. Evol. Microbiol.">
        <title>The Global Catalogue of Microorganisms (GCM) 10K type strain sequencing project: providing services to taxonomists for standard genome sequencing and annotation.</title>
        <authorList>
            <consortium name="The Broad Institute Genomics Platform"/>
            <consortium name="The Broad Institute Genome Sequencing Center for Infectious Disease"/>
            <person name="Wu L."/>
            <person name="Ma J."/>
        </authorList>
    </citation>
    <scope>NUCLEOTIDE SEQUENCE [LARGE SCALE GENOMIC DNA]</scope>
    <source>
        <strain evidence="4">TBRC 1276</strain>
    </source>
</reference>
<evidence type="ECO:0000256" key="1">
    <source>
        <dbReference type="SAM" id="MobiDB-lite"/>
    </source>
</evidence>
<feature type="region of interest" description="Disordered" evidence="1">
    <location>
        <begin position="1"/>
        <end position="51"/>
    </location>
</feature>
<organism evidence="3 4">
    <name type="scientific">Nonomuraea purpurea</name>
    <dbReference type="NCBI Taxonomy" id="1849276"/>
    <lineage>
        <taxon>Bacteria</taxon>
        <taxon>Bacillati</taxon>
        <taxon>Actinomycetota</taxon>
        <taxon>Actinomycetes</taxon>
        <taxon>Streptosporangiales</taxon>
        <taxon>Streptosporangiaceae</taxon>
        <taxon>Nonomuraea</taxon>
    </lineage>
</organism>
<feature type="domain" description="Transposase DDE" evidence="2">
    <location>
        <begin position="35"/>
        <end position="101"/>
    </location>
</feature>
<proteinExistence type="predicted"/>
<dbReference type="RefSeq" id="WP_379533602.1">
    <property type="nucleotide sequence ID" value="NZ_JBHSBI010000029.1"/>
</dbReference>
<feature type="compositionally biased region" description="Pro residues" evidence="1">
    <location>
        <begin position="1"/>
        <end position="11"/>
    </location>
</feature>
<sequence>MPPRRSPPSPPAASTYEEDPTPSRPRENSSDSTDVDNARQRARERHSTDEWRQRYAIRAGVESTIAQGVKGFGLRRSRYRGTSKTHLQHLLIATAMNLTRIDAWLTGTPPAPTRISHFGALRPAKPADDHIPGARRPTGPPHHAEPC</sequence>
<accession>A0ABV8GIB7</accession>
<evidence type="ECO:0000313" key="3">
    <source>
        <dbReference type="EMBL" id="MFC4013682.1"/>
    </source>
</evidence>
<feature type="compositionally biased region" description="Basic and acidic residues" evidence="1">
    <location>
        <begin position="36"/>
        <end position="51"/>
    </location>
</feature>
<keyword evidence="4" id="KW-1185">Reference proteome</keyword>
<gene>
    <name evidence="3" type="ORF">ACFOY2_41085</name>
</gene>
<dbReference type="Proteomes" id="UP001595851">
    <property type="component" value="Unassembled WGS sequence"/>
</dbReference>
<dbReference type="InterPro" id="IPR025668">
    <property type="entry name" value="Tnp_DDE_dom"/>
</dbReference>